<feature type="domain" description="Replication initiation protein N-terminal" evidence="6">
    <location>
        <begin position="35"/>
        <end position="121"/>
    </location>
</feature>
<reference evidence="7 8" key="1">
    <citation type="journal article" date="2009" name="J. Bacteriol.">
        <title>Complete genome sequence of Macrococcus caseolyticus strain JCSCS5402, reflecting the ancestral genome of the human-pathogenic staphylococci.</title>
        <authorList>
            <person name="Baba T."/>
            <person name="Kuwahara-Arai K."/>
            <person name="Uchiyama I."/>
            <person name="Takeuchi F."/>
            <person name="Ito T."/>
            <person name="Hiramatsu K."/>
        </authorList>
    </citation>
    <scope>NUCLEOTIDE SEQUENCE [LARGE SCALE GENOMIC DNA]</scope>
    <source>
        <strain evidence="7 8">JCSC5402</strain>
        <plasmid evidence="7 8">pMCCL4</plasmid>
    </source>
</reference>
<sequence>MNKNELEKNWEPALSNSRLGVQTTTTPLPKINFDRMTIIGDLPLDRVEHMAEFLGNDPYVNLWEKMNNRFKGKALNEKVYIEHDRLKADAWNRRNFRIEFNPNNLSDDEKLWIRENLSSVLENVGFTRLDLAFDFEEDLSDFFVMSDNALKKTVFYGLDGKAETKYFGVRESDRFIRIYNKKQEQKDNADVEIELENYWRFEIELKRKRVDEWNSNCFNDMHILKPDWTTIEKLNERAIVCMLLTHENEWGKLARHTKYKYRKMIKEISPIDLTDLMRECLKKEESRLQKELDFWLYEKETNFEKYFDFDTSEDLDQIQNRVIAKSKKVRGLE</sequence>
<comment type="similarity">
    <text evidence="2">Belongs to the plasmid replication initiation factor family.</text>
</comment>
<dbReference type="GO" id="GO:0006260">
    <property type="term" value="P:DNA replication"/>
    <property type="evidence" value="ECO:0007669"/>
    <property type="project" value="UniProtKB-KW"/>
</dbReference>
<proteinExistence type="inferred from homology"/>
<dbReference type="AlphaFoldDB" id="B9ECE1"/>
<keyword evidence="4" id="KW-0235">DNA replication</keyword>
<dbReference type="KEGG" id="mcl:MCCL_plsD0001"/>
<evidence type="ECO:0000256" key="2">
    <source>
        <dbReference type="ARBA" id="ARBA00008374"/>
    </source>
</evidence>
<evidence type="ECO:0000259" key="5">
    <source>
        <dbReference type="Pfam" id="PF02486"/>
    </source>
</evidence>
<evidence type="ECO:0000313" key="7">
    <source>
        <dbReference type="EMBL" id="BAH18749.1"/>
    </source>
</evidence>
<name>B9ECE1_MACCJ</name>
<evidence type="ECO:0000259" key="6">
    <source>
        <dbReference type="Pfam" id="PF22477"/>
    </source>
</evidence>
<accession>B9ECE1</accession>
<feature type="domain" description="Replication initiation protein-like C-terminal" evidence="5">
    <location>
        <begin position="160"/>
        <end position="210"/>
    </location>
</feature>
<gene>
    <name evidence="7" type="ordered locus">MCCL_plsD0001</name>
</gene>
<dbReference type="Pfam" id="PF02486">
    <property type="entry name" value="Rep_trans"/>
    <property type="match status" value="1"/>
</dbReference>
<evidence type="ECO:0000256" key="3">
    <source>
        <dbReference type="ARBA" id="ARBA00019152"/>
    </source>
</evidence>
<dbReference type="Proteomes" id="UP000001383">
    <property type="component" value="Plasmid pMCCL4"/>
</dbReference>
<dbReference type="EMBL" id="AP009488">
    <property type="protein sequence ID" value="BAH18749.1"/>
    <property type="molecule type" value="Genomic_DNA"/>
</dbReference>
<dbReference type="RefSeq" id="WP_012655910.1">
    <property type="nucleotide sequence ID" value="NC_011998.1"/>
</dbReference>
<protein>
    <recommendedName>
        <fullName evidence="3">Replication initiation protein</fullName>
    </recommendedName>
</protein>
<dbReference type="InterPro" id="IPR054456">
    <property type="entry name" value="RepD-like_N"/>
</dbReference>
<dbReference type="HOGENOM" id="CLU_068654_0_0_9"/>
<dbReference type="InterPro" id="IPR003491">
    <property type="entry name" value="REP-like_C"/>
</dbReference>
<evidence type="ECO:0000256" key="1">
    <source>
        <dbReference type="ARBA" id="ARBA00002548"/>
    </source>
</evidence>
<geneLocation type="plasmid" evidence="7 8">
    <name>pMCCL4</name>
</geneLocation>
<dbReference type="Pfam" id="PF22477">
    <property type="entry name" value="RepD-like_N"/>
    <property type="match status" value="1"/>
</dbReference>
<organism evidence="7 8">
    <name type="scientific">Macrococcus caseolyticus (strain JCSC5402)</name>
    <name type="common">Macrococcoides caseolyticum</name>
    <dbReference type="NCBI Taxonomy" id="458233"/>
    <lineage>
        <taxon>Bacteria</taxon>
        <taxon>Bacillati</taxon>
        <taxon>Bacillota</taxon>
        <taxon>Bacilli</taxon>
        <taxon>Bacillales</taxon>
        <taxon>Staphylococcaceae</taxon>
        <taxon>Macrococcoides</taxon>
    </lineage>
</organism>
<evidence type="ECO:0000256" key="4">
    <source>
        <dbReference type="ARBA" id="ARBA00022705"/>
    </source>
</evidence>
<keyword evidence="7" id="KW-0614">Plasmid</keyword>
<comment type="function">
    <text evidence="1">This protein is probably a specific topoisomerase involved in initiating replication. This protein is specifically required and may be rate-limiting for replication of the plasmid in vivo.</text>
</comment>
<evidence type="ECO:0000313" key="8">
    <source>
        <dbReference type="Proteomes" id="UP000001383"/>
    </source>
</evidence>